<gene>
    <name evidence="1" type="ORF">O6P43_032687</name>
</gene>
<protein>
    <submittedName>
        <fullName evidence="1">Transcriptional repressor NrdR like</fullName>
    </submittedName>
</protein>
<sequence>MEIVPNTYYENLKRYWRRRRYQKLNDEKNKKKKKLKVLRLGSVRETNRGQVLRIRIIPKLKLGIISLIKYLAKFHDAYVDTMIRLSGNAGNSRNYGLFGSKSILKSRQITMSCGGEEVDGRLVFEIYKRMMSTREVASF</sequence>
<keyword evidence="2" id="KW-1185">Reference proteome</keyword>
<reference evidence="1" key="1">
    <citation type="journal article" date="2023" name="Science">
        <title>Elucidation of the pathway for biosynthesis of saponin adjuvants from the soapbark tree.</title>
        <authorList>
            <person name="Reed J."/>
            <person name="Orme A."/>
            <person name="El-Demerdash A."/>
            <person name="Owen C."/>
            <person name="Martin L.B.B."/>
            <person name="Misra R.C."/>
            <person name="Kikuchi S."/>
            <person name="Rejzek M."/>
            <person name="Martin A.C."/>
            <person name="Harkess A."/>
            <person name="Leebens-Mack J."/>
            <person name="Louveau T."/>
            <person name="Stephenson M.J."/>
            <person name="Osbourn A."/>
        </authorList>
    </citation>
    <scope>NUCLEOTIDE SEQUENCE</scope>
    <source>
        <strain evidence="1">S10</strain>
    </source>
</reference>
<dbReference type="Proteomes" id="UP001163823">
    <property type="component" value="Chromosome 14"/>
</dbReference>
<evidence type="ECO:0000313" key="2">
    <source>
        <dbReference type="Proteomes" id="UP001163823"/>
    </source>
</evidence>
<accession>A0AAD7P5U5</accession>
<comment type="caution">
    <text evidence="1">The sequence shown here is derived from an EMBL/GenBank/DDBJ whole genome shotgun (WGS) entry which is preliminary data.</text>
</comment>
<proteinExistence type="predicted"/>
<evidence type="ECO:0000313" key="1">
    <source>
        <dbReference type="EMBL" id="KAJ7943094.1"/>
    </source>
</evidence>
<name>A0AAD7P5U5_QUISA</name>
<organism evidence="1 2">
    <name type="scientific">Quillaja saponaria</name>
    <name type="common">Soap bark tree</name>
    <dbReference type="NCBI Taxonomy" id="32244"/>
    <lineage>
        <taxon>Eukaryota</taxon>
        <taxon>Viridiplantae</taxon>
        <taxon>Streptophyta</taxon>
        <taxon>Embryophyta</taxon>
        <taxon>Tracheophyta</taxon>
        <taxon>Spermatophyta</taxon>
        <taxon>Magnoliopsida</taxon>
        <taxon>eudicotyledons</taxon>
        <taxon>Gunneridae</taxon>
        <taxon>Pentapetalae</taxon>
        <taxon>rosids</taxon>
        <taxon>fabids</taxon>
        <taxon>Fabales</taxon>
        <taxon>Quillajaceae</taxon>
        <taxon>Quillaja</taxon>
    </lineage>
</organism>
<dbReference type="KEGG" id="qsa:O6P43_032687"/>
<dbReference type="PANTHER" id="PTHR33702:SF2">
    <property type="match status" value="1"/>
</dbReference>
<dbReference type="AlphaFoldDB" id="A0AAD7P5U5"/>
<dbReference type="PANTHER" id="PTHR33702">
    <property type="entry name" value="BNAA09G40010D PROTEIN"/>
    <property type="match status" value="1"/>
</dbReference>
<dbReference type="EMBL" id="JARAOO010000014">
    <property type="protein sequence ID" value="KAJ7943094.1"/>
    <property type="molecule type" value="Genomic_DNA"/>
</dbReference>